<dbReference type="AlphaFoldDB" id="A0A518ETI9"/>
<dbReference type="HAMAP" id="MF_01678">
    <property type="entry name" value="Salvage_MtnA"/>
    <property type="match status" value="1"/>
</dbReference>
<comment type="similarity">
    <text evidence="2">Belongs to the EIF-2B alpha/beta/delta subunits family. MtnA subfamily.</text>
</comment>
<evidence type="ECO:0000256" key="1">
    <source>
        <dbReference type="ARBA" id="ARBA00023235"/>
    </source>
</evidence>
<feature type="active site" description="Proton donor" evidence="2">
    <location>
        <position position="254"/>
    </location>
</feature>
<dbReference type="Gene3D" id="1.20.120.420">
    <property type="entry name" value="translation initiation factor eif-2b, domain 1"/>
    <property type="match status" value="1"/>
</dbReference>
<dbReference type="InterPro" id="IPR005251">
    <property type="entry name" value="IF-M1Pi"/>
</dbReference>
<feature type="binding site" evidence="2">
    <location>
        <position position="213"/>
    </location>
    <ligand>
        <name>substrate</name>
    </ligand>
</feature>
<feature type="binding site" evidence="2">
    <location>
        <position position="105"/>
    </location>
    <ligand>
        <name>substrate</name>
    </ligand>
</feature>
<comment type="catalytic activity">
    <reaction evidence="2">
        <text>5-(methylsulfanyl)-alpha-D-ribose 1-phosphate = 5-(methylsulfanyl)-D-ribulose 1-phosphate</text>
        <dbReference type="Rhea" id="RHEA:19989"/>
        <dbReference type="ChEBI" id="CHEBI:58533"/>
        <dbReference type="ChEBI" id="CHEBI:58548"/>
        <dbReference type="EC" id="5.3.1.23"/>
    </reaction>
</comment>
<dbReference type="InterPro" id="IPR042529">
    <property type="entry name" value="IF_2B-like_C"/>
</dbReference>
<comment type="function">
    <text evidence="2">Catalyzes the interconversion of methylthioribose-1-phosphate (MTR-1-P) into methylthioribulose-1-phosphate (MTRu-1-P).</text>
</comment>
<keyword evidence="2" id="KW-0486">Methionine biosynthesis</keyword>
<dbReference type="GO" id="GO:0019509">
    <property type="term" value="P:L-methionine salvage from methylthioadenosine"/>
    <property type="evidence" value="ECO:0007669"/>
    <property type="project" value="UniProtKB-UniRule"/>
</dbReference>
<dbReference type="FunFam" id="3.40.50.10470:FF:000006">
    <property type="entry name" value="Methylthioribose-1-phosphate isomerase"/>
    <property type="match status" value="1"/>
</dbReference>
<dbReference type="NCBIfam" id="NF004326">
    <property type="entry name" value="PRK05720.1"/>
    <property type="match status" value="1"/>
</dbReference>
<name>A0A518ETI9_9BACT</name>
<dbReference type="PANTHER" id="PTHR43475:SF1">
    <property type="entry name" value="METHYLTHIORIBOSE-1-PHOSPHATE ISOMERASE"/>
    <property type="match status" value="1"/>
</dbReference>
<feature type="binding site" evidence="2">
    <location>
        <begin position="66"/>
        <end position="68"/>
    </location>
    <ligand>
        <name>substrate</name>
    </ligand>
</feature>
<comment type="pathway">
    <text evidence="2">Amino-acid biosynthesis; L-methionine biosynthesis via salvage pathway; L-methionine from S-methyl-5-thio-alpha-D-ribose 1-phosphate: step 1/6.</text>
</comment>
<keyword evidence="4" id="KW-1185">Reference proteome</keyword>
<protein>
    <recommendedName>
        <fullName evidence="2">Methylthioribose-1-phosphate isomerase</fullName>
        <shortName evidence="2">M1Pi</shortName>
        <shortName evidence="2">MTR-1-P isomerase</shortName>
        <ecNumber evidence="2">5.3.1.23</ecNumber>
    </recommendedName>
    <alternativeName>
        <fullName evidence="2">S-methyl-5-thioribose-1-phosphate isomerase</fullName>
    </alternativeName>
</protein>
<dbReference type="EC" id="5.3.1.23" evidence="2"/>
<dbReference type="EMBL" id="CP036434">
    <property type="protein sequence ID" value="QDV07398.1"/>
    <property type="molecule type" value="Genomic_DNA"/>
</dbReference>
<dbReference type="InterPro" id="IPR037171">
    <property type="entry name" value="NagB/RpiA_transferase-like"/>
</dbReference>
<dbReference type="Proteomes" id="UP000320390">
    <property type="component" value="Chromosome"/>
</dbReference>
<dbReference type="FunFam" id="1.20.120.420:FF:000003">
    <property type="entry name" value="Methylthioribose-1-phosphate isomerase"/>
    <property type="match status" value="1"/>
</dbReference>
<dbReference type="InterPro" id="IPR000649">
    <property type="entry name" value="IF-2B-related"/>
</dbReference>
<accession>A0A518ETI9</accession>
<dbReference type="GO" id="GO:0046523">
    <property type="term" value="F:S-methyl-5-thioribose-1-phosphate isomerase activity"/>
    <property type="evidence" value="ECO:0007669"/>
    <property type="project" value="UniProtKB-UniRule"/>
</dbReference>
<sequence>MSGSESSAGPSAPIDVELPFETLSWVGGLDGHVTMLEQTFLPLREEQLLVRTVPEMVDAIYRLAVRGAPAIGVAAGFGMVLGIAGSDRDVLEVARETKKTLDASRPTAVNLMWATAKVLSKLESLAGSSSQEELRAAAFAEAMAIYEGDRQTCRTMGLLGAELIQDGATLLTHCNAGALATAGIGTALAPIYTAHAQGKRVHVFSDETRPLLQGARITTWELMRAGIDVTLITDSMAARVMSEGKIDAVFVGSDRITRNGDVCNKIGTFGVALAAKHHGIPFHVVAPLSTVDPYLDSGKLIPIEERPASEITEGFGNRTAPMDAKVYAPAFDVTPAELVTSIITEAGIIESPSMTGIEAALDRGGVQWRKG</sequence>
<keyword evidence="1 2" id="KW-0413">Isomerase</keyword>
<dbReference type="Pfam" id="PF01008">
    <property type="entry name" value="IF-2B"/>
    <property type="match status" value="1"/>
</dbReference>
<dbReference type="Gene3D" id="3.40.50.10470">
    <property type="entry name" value="Translation initiation factor eif-2b, domain 2"/>
    <property type="match status" value="1"/>
</dbReference>
<keyword evidence="2" id="KW-0028">Amino-acid biosynthesis</keyword>
<feature type="binding site" evidence="2">
    <location>
        <begin position="264"/>
        <end position="265"/>
    </location>
    <ligand>
        <name>substrate</name>
    </ligand>
</feature>
<organism evidence="3 4">
    <name type="scientific">Saltatorellus ferox</name>
    <dbReference type="NCBI Taxonomy" id="2528018"/>
    <lineage>
        <taxon>Bacteria</taxon>
        <taxon>Pseudomonadati</taxon>
        <taxon>Planctomycetota</taxon>
        <taxon>Planctomycetia</taxon>
        <taxon>Planctomycetia incertae sedis</taxon>
        <taxon>Saltatorellus</taxon>
    </lineage>
</organism>
<proteinExistence type="inferred from homology"/>
<evidence type="ECO:0000313" key="4">
    <source>
        <dbReference type="Proteomes" id="UP000320390"/>
    </source>
</evidence>
<dbReference type="PANTHER" id="PTHR43475">
    <property type="entry name" value="METHYLTHIORIBOSE-1-PHOSPHATE ISOMERASE"/>
    <property type="match status" value="1"/>
</dbReference>
<evidence type="ECO:0000256" key="2">
    <source>
        <dbReference type="HAMAP-Rule" id="MF_01678"/>
    </source>
</evidence>
<reference evidence="3 4" key="1">
    <citation type="submission" date="2019-02" db="EMBL/GenBank/DDBJ databases">
        <title>Deep-cultivation of Planctomycetes and their phenomic and genomic characterization uncovers novel biology.</title>
        <authorList>
            <person name="Wiegand S."/>
            <person name="Jogler M."/>
            <person name="Boedeker C."/>
            <person name="Pinto D."/>
            <person name="Vollmers J."/>
            <person name="Rivas-Marin E."/>
            <person name="Kohn T."/>
            <person name="Peeters S.H."/>
            <person name="Heuer A."/>
            <person name="Rast P."/>
            <person name="Oberbeckmann S."/>
            <person name="Bunk B."/>
            <person name="Jeske O."/>
            <person name="Meyerdierks A."/>
            <person name="Storesund J.E."/>
            <person name="Kallscheuer N."/>
            <person name="Luecker S."/>
            <person name="Lage O.M."/>
            <person name="Pohl T."/>
            <person name="Merkel B.J."/>
            <person name="Hornburger P."/>
            <person name="Mueller R.-W."/>
            <person name="Bruemmer F."/>
            <person name="Labrenz M."/>
            <person name="Spormann A.M."/>
            <person name="Op den Camp H."/>
            <person name="Overmann J."/>
            <person name="Amann R."/>
            <person name="Jetten M.S.M."/>
            <person name="Mascher T."/>
            <person name="Medema M.H."/>
            <person name="Devos D.P."/>
            <person name="Kaster A.-K."/>
            <person name="Ovreas L."/>
            <person name="Rohde M."/>
            <person name="Galperin M.Y."/>
            <person name="Jogler C."/>
        </authorList>
    </citation>
    <scope>NUCLEOTIDE SEQUENCE [LARGE SCALE GENOMIC DNA]</scope>
    <source>
        <strain evidence="3 4">Poly30</strain>
    </source>
</reference>
<dbReference type="OrthoDB" id="9803436at2"/>
<dbReference type="NCBIfam" id="TIGR00512">
    <property type="entry name" value="salvage_mtnA"/>
    <property type="match status" value="1"/>
</dbReference>
<dbReference type="InterPro" id="IPR011559">
    <property type="entry name" value="Initiation_fac_2B_a/b/d"/>
</dbReference>
<gene>
    <name evidence="2 3" type="primary">mtnA</name>
    <name evidence="3" type="ORF">Poly30_29220</name>
</gene>
<dbReference type="UniPathway" id="UPA00904">
    <property type="reaction ID" value="UER00874"/>
</dbReference>
<dbReference type="InterPro" id="IPR027363">
    <property type="entry name" value="M1Pi_N"/>
</dbReference>
<dbReference type="RefSeq" id="WP_145198394.1">
    <property type="nucleotide sequence ID" value="NZ_CP036434.1"/>
</dbReference>
<dbReference type="SUPFAM" id="SSF100950">
    <property type="entry name" value="NagB/RpiA/CoA transferase-like"/>
    <property type="match status" value="1"/>
</dbReference>
<dbReference type="NCBIfam" id="TIGR00524">
    <property type="entry name" value="eIF-2B_rel"/>
    <property type="match status" value="1"/>
</dbReference>
<feature type="site" description="Transition state stabilizer" evidence="2">
    <location>
        <position position="174"/>
    </location>
</feature>
<evidence type="ECO:0000313" key="3">
    <source>
        <dbReference type="EMBL" id="QDV07398.1"/>
    </source>
</evidence>